<evidence type="ECO:0000256" key="2">
    <source>
        <dbReference type="ARBA" id="ARBA00007703"/>
    </source>
</evidence>
<comment type="similarity">
    <text evidence="2">Belongs to the FlgN family.</text>
</comment>
<dbReference type="GO" id="GO:0044780">
    <property type="term" value="P:bacterial-type flagellum assembly"/>
    <property type="evidence" value="ECO:0007669"/>
    <property type="project" value="InterPro"/>
</dbReference>
<name>A0A7L9U6V8_9BURK</name>
<dbReference type="SUPFAM" id="SSF140566">
    <property type="entry name" value="FlgN-like"/>
    <property type="match status" value="1"/>
</dbReference>
<evidence type="ECO:0000256" key="3">
    <source>
        <dbReference type="ARBA" id="ARBA00022795"/>
    </source>
</evidence>
<gene>
    <name evidence="4" type="primary">flgN</name>
    <name evidence="4" type="ORF">LPB04_00190</name>
</gene>
<proteinExistence type="inferred from homology"/>
<reference evidence="4 5" key="1">
    <citation type="submission" date="2020-10" db="EMBL/GenBank/DDBJ databases">
        <title>Genome sequencing of Massilia sp. LPB0304.</title>
        <authorList>
            <person name="Kim J."/>
        </authorList>
    </citation>
    <scope>NUCLEOTIDE SEQUENCE [LARGE SCALE GENOMIC DNA]</scope>
    <source>
        <strain evidence="4 5">LPB0304</strain>
    </source>
</reference>
<comment type="function">
    <text evidence="1">Required for the efficient initiation of filament assembly.</text>
</comment>
<dbReference type="EMBL" id="CP062941">
    <property type="protein sequence ID" value="QOL49796.1"/>
    <property type="molecule type" value="Genomic_DNA"/>
</dbReference>
<evidence type="ECO:0000313" key="4">
    <source>
        <dbReference type="EMBL" id="QOL49796.1"/>
    </source>
</evidence>
<dbReference type="AlphaFoldDB" id="A0A7L9U6V8"/>
<protein>
    <submittedName>
        <fullName evidence="4">Flagellar export chaperone FlgN</fullName>
    </submittedName>
</protein>
<keyword evidence="4" id="KW-0282">Flagellum</keyword>
<dbReference type="InterPro" id="IPR007809">
    <property type="entry name" value="FlgN-like"/>
</dbReference>
<keyword evidence="5" id="KW-1185">Reference proteome</keyword>
<sequence>MSAYSPAVSPRMTRQQAAASLVEGVEQDLGAASAIHALLERQFQAALRHQGAELGALAEELTPALDAMDARRRQRVALVRALQGPEGTMAGFIAAQPEPGRARLAASWGELERLVVLCKSATTRNSNLLAEQFSTMQRVLHNADGTYAPR</sequence>
<keyword evidence="3" id="KW-1005">Bacterial flagellum biogenesis</keyword>
<evidence type="ECO:0000256" key="1">
    <source>
        <dbReference type="ARBA" id="ARBA00002397"/>
    </source>
</evidence>
<keyword evidence="4" id="KW-0966">Cell projection</keyword>
<organism evidence="4 5">
    <name type="scientific">Massilia litorea</name>
    <dbReference type="NCBI Taxonomy" id="2769491"/>
    <lineage>
        <taxon>Bacteria</taxon>
        <taxon>Pseudomonadati</taxon>
        <taxon>Pseudomonadota</taxon>
        <taxon>Betaproteobacteria</taxon>
        <taxon>Burkholderiales</taxon>
        <taxon>Oxalobacteraceae</taxon>
        <taxon>Telluria group</taxon>
        <taxon>Massilia</taxon>
    </lineage>
</organism>
<dbReference type="Gene3D" id="1.20.58.300">
    <property type="entry name" value="FlgN-like"/>
    <property type="match status" value="1"/>
</dbReference>
<dbReference type="Proteomes" id="UP000593875">
    <property type="component" value="Chromosome"/>
</dbReference>
<dbReference type="KEGG" id="mlir:LPB04_00190"/>
<dbReference type="InterPro" id="IPR036679">
    <property type="entry name" value="FlgN-like_sf"/>
</dbReference>
<evidence type="ECO:0000313" key="5">
    <source>
        <dbReference type="Proteomes" id="UP000593875"/>
    </source>
</evidence>
<keyword evidence="4" id="KW-0969">Cilium</keyword>
<accession>A0A7L9U6V8</accession>
<dbReference type="Pfam" id="PF05130">
    <property type="entry name" value="FlgN"/>
    <property type="match status" value="1"/>
</dbReference>